<feature type="compositionally biased region" description="Low complexity" evidence="1">
    <location>
        <begin position="196"/>
        <end position="220"/>
    </location>
</feature>
<dbReference type="AlphaFoldDB" id="A0A498PWU0"/>
<reference evidence="2 3" key="1">
    <citation type="submission" date="2018-09" db="EMBL/GenBank/DDBJ databases">
        <authorList>
            <person name="Tagini F."/>
        </authorList>
    </citation>
    <scope>NUCLEOTIDE SEQUENCE [LARGE SCALE GENOMIC DNA]</scope>
    <source>
        <strain evidence="2 3">MK13</strain>
    </source>
</reference>
<evidence type="ECO:0000313" key="3">
    <source>
        <dbReference type="Proteomes" id="UP000267289"/>
    </source>
</evidence>
<name>A0A498PWU0_9MYCO</name>
<proteinExistence type="predicted"/>
<accession>A0A498PWU0</accession>
<feature type="region of interest" description="Disordered" evidence="1">
    <location>
        <begin position="165"/>
        <end position="220"/>
    </location>
</feature>
<sequence length="220" mass="23447">MIRSSVKAGRTRRMPSDRHADLYREVRRKPPRHPGQGIFPIPHLRGQGTVAIGQIAEIVPLPQRVIGVLHRQFSPARGATGASAHVGHPHVRGQHTDRPAVPGMWCTVITSTCSRSVTMKSLAREGISLVSSSGESAMASPSREAGHSAASMTCQPKSAFRRTGLAAGVSRRPPKTPCAGFRGGPPHRPPPHSARRYQAARAAAMRPPCCRPVRAPATGG</sequence>
<feature type="region of interest" description="Disordered" evidence="1">
    <location>
        <begin position="79"/>
        <end position="98"/>
    </location>
</feature>
<evidence type="ECO:0000256" key="1">
    <source>
        <dbReference type="SAM" id="MobiDB-lite"/>
    </source>
</evidence>
<dbReference type="EMBL" id="UPHQ01000050">
    <property type="protein sequence ID" value="VBA36555.1"/>
    <property type="molecule type" value="Genomic_DNA"/>
</dbReference>
<evidence type="ECO:0000313" key="2">
    <source>
        <dbReference type="EMBL" id="VBA36555.1"/>
    </source>
</evidence>
<gene>
    <name evidence="2" type="ORF">LAUMK13_01225</name>
</gene>
<dbReference type="AntiFam" id="ANF00178">
    <property type="entry name" value="Shadow ORF (opposite dhbF)"/>
</dbReference>
<organism evidence="2 3">
    <name type="scientific">Mycobacterium innocens</name>
    <dbReference type="NCBI Taxonomy" id="2341083"/>
    <lineage>
        <taxon>Bacteria</taxon>
        <taxon>Bacillati</taxon>
        <taxon>Actinomycetota</taxon>
        <taxon>Actinomycetes</taxon>
        <taxon>Mycobacteriales</taxon>
        <taxon>Mycobacteriaceae</taxon>
        <taxon>Mycobacterium</taxon>
    </lineage>
</organism>
<protein>
    <submittedName>
        <fullName evidence="2">Uncharacterized protein</fullName>
    </submittedName>
</protein>
<dbReference type="Proteomes" id="UP000267289">
    <property type="component" value="Unassembled WGS sequence"/>
</dbReference>
<keyword evidence="3" id="KW-1185">Reference proteome</keyword>